<evidence type="ECO:0000256" key="1">
    <source>
        <dbReference type="ARBA" id="ARBA00044755"/>
    </source>
</evidence>
<evidence type="ECO:0000313" key="4">
    <source>
        <dbReference type="Proteomes" id="UP000648239"/>
    </source>
</evidence>
<dbReference type="PANTHER" id="PTHR35024:SF4">
    <property type="entry name" value="POLYMER-FORMING CYTOSKELETAL PROTEIN"/>
    <property type="match status" value="1"/>
</dbReference>
<evidence type="ECO:0000256" key="2">
    <source>
        <dbReference type="SAM" id="MobiDB-lite"/>
    </source>
</evidence>
<sequence>MKNKQEPETRPVRSGTAGTEPGPPAPKREKRMEKLVNIGQSVEIRGELQGNEDLTIEGKVDGKITLKGHNLTVGANGRIKGEIFAKTVLVVGEVNGNVAADDKIEVAATGSMLGDIRAPRVILADGARFKGAIDMDSGRSKMQEKPASGSQAGSEKPPHAMSAKGS</sequence>
<dbReference type="PANTHER" id="PTHR35024">
    <property type="entry name" value="HYPOTHETICAL CYTOSOLIC PROTEIN"/>
    <property type="match status" value="1"/>
</dbReference>
<reference evidence="3 4" key="1">
    <citation type="submission" date="2020-08" db="EMBL/GenBank/DDBJ databases">
        <title>Acidobacteriota in marine sediments use diverse sulfur dissimilation pathways.</title>
        <authorList>
            <person name="Wasmund K."/>
        </authorList>
    </citation>
    <scope>NUCLEOTIDE SEQUENCE [LARGE SCALE GENOMIC DNA]</scope>
    <source>
        <strain evidence="3">MAG AM4</strain>
    </source>
</reference>
<organism evidence="3 4">
    <name type="scientific">Candidatus Polarisedimenticola svalbardensis</name>
    <dbReference type="NCBI Taxonomy" id="2886004"/>
    <lineage>
        <taxon>Bacteria</taxon>
        <taxon>Pseudomonadati</taxon>
        <taxon>Acidobacteriota</taxon>
        <taxon>Candidatus Polarisedimenticolia</taxon>
        <taxon>Candidatus Polarisedimenticolales</taxon>
        <taxon>Candidatus Polarisedimenticolaceae</taxon>
        <taxon>Candidatus Polarisedimenticola</taxon>
    </lineage>
</organism>
<dbReference type="EMBL" id="JACXWD010000069">
    <property type="protein sequence ID" value="MBD3869240.1"/>
    <property type="molecule type" value="Genomic_DNA"/>
</dbReference>
<feature type="compositionally biased region" description="Basic and acidic residues" evidence="2">
    <location>
        <begin position="134"/>
        <end position="144"/>
    </location>
</feature>
<name>A0A8J7C2K6_9BACT</name>
<dbReference type="AlphaFoldDB" id="A0A8J7C2K6"/>
<comment type="caution">
    <text evidence="3">The sequence shown here is derived from an EMBL/GenBank/DDBJ whole genome shotgun (WGS) entry which is preliminary data.</text>
</comment>
<evidence type="ECO:0000313" key="3">
    <source>
        <dbReference type="EMBL" id="MBD3869240.1"/>
    </source>
</evidence>
<comment type="similarity">
    <text evidence="1">Belongs to the bactofilin family.</text>
</comment>
<dbReference type="Pfam" id="PF04519">
    <property type="entry name" value="Bactofilin"/>
    <property type="match status" value="1"/>
</dbReference>
<protein>
    <submittedName>
        <fullName evidence="3">Polymer-forming cytoskeletal protein</fullName>
    </submittedName>
</protein>
<feature type="region of interest" description="Disordered" evidence="2">
    <location>
        <begin position="134"/>
        <end position="166"/>
    </location>
</feature>
<proteinExistence type="inferred from homology"/>
<feature type="region of interest" description="Disordered" evidence="2">
    <location>
        <begin position="1"/>
        <end position="30"/>
    </location>
</feature>
<gene>
    <name evidence="3" type="ORF">IFK94_14055</name>
</gene>
<feature type="compositionally biased region" description="Basic and acidic residues" evidence="2">
    <location>
        <begin position="1"/>
        <end position="11"/>
    </location>
</feature>
<dbReference type="InterPro" id="IPR007607">
    <property type="entry name" value="BacA/B"/>
</dbReference>
<dbReference type="Proteomes" id="UP000648239">
    <property type="component" value="Unassembled WGS sequence"/>
</dbReference>
<accession>A0A8J7C2K6</accession>